<comment type="caution">
    <text evidence="3">The sequence shown here is derived from an EMBL/GenBank/DDBJ whole genome shotgun (WGS) entry which is preliminary data.</text>
</comment>
<feature type="region of interest" description="Disordered" evidence="1">
    <location>
        <begin position="356"/>
        <end position="375"/>
    </location>
</feature>
<reference evidence="3" key="1">
    <citation type="journal article" date="2020" name="J Insects Food Feed">
        <title>The yellow mealworm (Tenebrio molitor) genome: a resource for the emerging insects as food and feed industry.</title>
        <authorList>
            <person name="Eriksson T."/>
            <person name="Andere A."/>
            <person name="Kelstrup H."/>
            <person name="Emery V."/>
            <person name="Picard C."/>
        </authorList>
    </citation>
    <scope>NUCLEOTIDE SEQUENCE</scope>
    <source>
        <strain evidence="3">Stoneville</strain>
        <tissue evidence="3">Whole head</tissue>
    </source>
</reference>
<keyword evidence="4" id="KW-1185">Reference proteome</keyword>
<keyword evidence="2" id="KW-0472">Membrane</keyword>
<keyword evidence="2" id="KW-0812">Transmembrane</keyword>
<protein>
    <submittedName>
        <fullName evidence="3">Uncharacterized protein</fullName>
    </submittedName>
</protein>
<organism evidence="3 4">
    <name type="scientific">Tenebrio molitor</name>
    <name type="common">Yellow mealworm beetle</name>
    <dbReference type="NCBI Taxonomy" id="7067"/>
    <lineage>
        <taxon>Eukaryota</taxon>
        <taxon>Metazoa</taxon>
        <taxon>Ecdysozoa</taxon>
        <taxon>Arthropoda</taxon>
        <taxon>Hexapoda</taxon>
        <taxon>Insecta</taxon>
        <taxon>Pterygota</taxon>
        <taxon>Neoptera</taxon>
        <taxon>Endopterygota</taxon>
        <taxon>Coleoptera</taxon>
        <taxon>Polyphaga</taxon>
        <taxon>Cucujiformia</taxon>
        <taxon>Tenebrionidae</taxon>
        <taxon>Tenebrio</taxon>
    </lineage>
</organism>
<name>A0A8J6HN39_TENMO</name>
<evidence type="ECO:0000313" key="3">
    <source>
        <dbReference type="EMBL" id="KAH0818296.1"/>
    </source>
</evidence>
<feature type="region of interest" description="Disordered" evidence="1">
    <location>
        <begin position="381"/>
        <end position="400"/>
    </location>
</feature>
<sequence>MRLSHLKLAVLGRFRTGSGLAPSGFRVGSGWFRGPPGRLRADVGSAPGGFWVGSGWVLGRLRVYSGLTPGGFWFGSGCVPGRLRVYFGLAPGGFWVGSERIPDRLRMSSGSALVGSGGLRVDSGRMPVDFRVGFGWVPGRLQKGSGSAPGGFQVGSWWFQVGSGSASIGSESASGGFRVGSGWVLGRPRLNSGSDIFQTRIGKFLLKLTFIFYLVLLVAQLYFFFLAASTANLIDHAPLFLQMCYTEFSITILLSKNHMVEQVMEVIDLWEICSASEETKQKITRESRRINMFVWTGYLLGPDCPKYRFICSPGSASVAGDGWKSRPRRPIMSHTASIGFRSGLLPGHCTEAIPTSSRYSDTISGGSKGKERRGWAWVARESTPEPRRTTKGKKGKNQSTARYLIGQYGEGGQHGARERVYRVNAA</sequence>
<feature type="transmembrane region" description="Helical" evidence="2">
    <location>
        <begin position="204"/>
        <end position="225"/>
    </location>
</feature>
<dbReference type="Proteomes" id="UP000719412">
    <property type="component" value="Unassembled WGS sequence"/>
</dbReference>
<proteinExistence type="predicted"/>
<keyword evidence="2" id="KW-1133">Transmembrane helix</keyword>
<accession>A0A8J6HN39</accession>
<reference evidence="3" key="2">
    <citation type="submission" date="2021-08" db="EMBL/GenBank/DDBJ databases">
        <authorList>
            <person name="Eriksson T."/>
        </authorList>
    </citation>
    <scope>NUCLEOTIDE SEQUENCE</scope>
    <source>
        <strain evidence="3">Stoneville</strain>
        <tissue evidence="3">Whole head</tissue>
    </source>
</reference>
<evidence type="ECO:0000256" key="2">
    <source>
        <dbReference type="SAM" id="Phobius"/>
    </source>
</evidence>
<dbReference type="AlphaFoldDB" id="A0A8J6HN39"/>
<evidence type="ECO:0000313" key="4">
    <source>
        <dbReference type="Proteomes" id="UP000719412"/>
    </source>
</evidence>
<gene>
    <name evidence="3" type="ORF">GEV33_004495</name>
</gene>
<feature type="compositionally biased region" description="Polar residues" evidence="1">
    <location>
        <begin position="356"/>
        <end position="365"/>
    </location>
</feature>
<dbReference type="EMBL" id="JABDTM020017978">
    <property type="protein sequence ID" value="KAH0818296.1"/>
    <property type="molecule type" value="Genomic_DNA"/>
</dbReference>
<evidence type="ECO:0000256" key="1">
    <source>
        <dbReference type="SAM" id="MobiDB-lite"/>
    </source>
</evidence>